<keyword evidence="2" id="KW-0285">Flavoprotein</keyword>
<feature type="binding site" evidence="2">
    <location>
        <position position="186"/>
    </location>
    <ligand>
        <name>FAD</name>
        <dbReference type="ChEBI" id="CHEBI:57692"/>
    </ligand>
</feature>
<dbReference type="InterPro" id="IPR036188">
    <property type="entry name" value="FAD/NAD-bd_sf"/>
</dbReference>
<feature type="active site" evidence="1">
    <location>
        <position position="78"/>
    </location>
</feature>
<evidence type="ECO:0000256" key="1">
    <source>
        <dbReference type="PIRSR" id="PIRSR011396-1"/>
    </source>
</evidence>
<protein>
    <submittedName>
        <fullName evidence="3">Tryptophan 7-halogenase</fullName>
    </submittedName>
</protein>
<feature type="binding site" evidence="2">
    <location>
        <position position="344"/>
    </location>
    <ligand>
        <name>L-tryptophan</name>
        <dbReference type="ChEBI" id="CHEBI:57912"/>
    </ligand>
</feature>
<evidence type="ECO:0000256" key="2">
    <source>
        <dbReference type="PIRSR" id="PIRSR011396-2"/>
    </source>
</evidence>
<feature type="binding site" evidence="2">
    <location>
        <position position="335"/>
    </location>
    <ligand>
        <name>FAD</name>
        <dbReference type="ChEBI" id="CHEBI:57692"/>
    </ligand>
</feature>
<feature type="binding site" evidence="2">
    <location>
        <position position="348"/>
    </location>
    <ligand>
        <name>FAD</name>
        <dbReference type="ChEBI" id="CHEBI:57692"/>
    </ligand>
</feature>
<dbReference type="Gene3D" id="3.50.50.60">
    <property type="entry name" value="FAD/NAD(P)-binding domain"/>
    <property type="match status" value="1"/>
</dbReference>
<dbReference type="InterPro" id="IPR033856">
    <property type="entry name" value="Trp_halogen"/>
</dbReference>
<comment type="caution">
    <text evidence="3">The sequence shown here is derived from an EMBL/GenBank/DDBJ whole genome shotgun (WGS) entry which is preliminary data.</text>
</comment>
<proteinExistence type="predicted"/>
<organism evidence="3 4">
    <name type="scientific">Saccharophagus degradans</name>
    <dbReference type="NCBI Taxonomy" id="86304"/>
    <lineage>
        <taxon>Bacteria</taxon>
        <taxon>Pseudomonadati</taxon>
        <taxon>Pseudomonadota</taxon>
        <taxon>Gammaproteobacteria</taxon>
        <taxon>Cellvibrionales</taxon>
        <taxon>Cellvibrionaceae</taxon>
        <taxon>Saccharophagus</taxon>
    </lineage>
</organism>
<feature type="binding site" evidence="2">
    <location>
        <position position="78"/>
    </location>
    <ligand>
        <name>7-chloro-L-tryptophan</name>
        <dbReference type="ChEBI" id="CHEBI:58713"/>
    </ligand>
</feature>
<gene>
    <name evidence="3" type="ORF">Q4521_08135</name>
</gene>
<dbReference type="InterPro" id="IPR006905">
    <property type="entry name" value="Flavin_halogenase"/>
</dbReference>
<dbReference type="PIRSF" id="PIRSF011396">
    <property type="entry name" value="Trp_halogenase"/>
    <property type="match status" value="1"/>
</dbReference>
<evidence type="ECO:0000313" key="3">
    <source>
        <dbReference type="EMBL" id="MDO6422440.1"/>
    </source>
</evidence>
<dbReference type="RefSeq" id="WP_303492445.1">
    <property type="nucleotide sequence ID" value="NZ_JAUOPB010000005.1"/>
</dbReference>
<dbReference type="EMBL" id="JAUOPB010000005">
    <property type="protein sequence ID" value="MDO6422440.1"/>
    <property type="molecule type" value="Genomic_DNA"/>
</dbReference>
<dbReference type="SUPFAM" id="SSF51905">
    <property type="entry name" value="FAD/NAD(P)-binding domain"/>
    <property type="match status" value="1"/>
</dbReference>
<dbReference type="Pfam" id="PF04820">
    <property type="entry name" value="Trp_halogenase"/>
    <property type="match status" value="1"/>
</dbReference>
<dbReference type="PANTHER" id="PTHR43747">
    <property type="entry name" value="FAD-BINDING PROTEIN"/>
    <property type="match status" value="1"/>
</dbReference>
<dbReference type="AlphaFoldDB" id="A0AAW7X4G4"/>
<name>A0AAW7X4G4_9GAMM</name>
<keyword evidence="2" id="KW-0274">FAD</keyword>
<dbReference type="Proteomes" id="UP001169760">
    <property type="component" value="Unassembled WGS sequence"/>
</dbReference>
<dbReference type="GO" id="GO:0000166">
    <property type="term" value="F:nucleotide binding"/>
    <property type="evidence" value="ECO:0007669"/>
    <property type="project" value="UniProtKB-KW"/>
</dbReference>
<dbReference type="GO" id="GO:0004497">
    <property type="term" value="F:monooxygenase activity"/>
    <property type="evidence" value="ECO:0007669"/>
    <property type="project" value="InterPro"/>
</dbReference>
<dbReference type="PANTHER" id="PTHR43747:SF4">
    <property type="entry name" value="FLAVIN-DEPENDENT TRYPTOPHAN HALOGENASE"/>
    <property type="match status" value="1"/>
</dbReference>
<reference evidence="3" key="1">
    <citation type="submission" date="2023-07" db="EMBL/GenBank/DDBJ databases">
        <title>Genome content predicts the carbon catabolic preferences of heterotrophic bacteria.</title>
        <authorList>
            <person name="Gralka M."/>
        </authorList>
    </citation>
    <scope>NUCLEOTIDE SEQUENCE</scope>
    <source>
        <strain evidence="3">I3M17_2</strain>
    </source>
</reference>
<evidence type="ECO:0000313" key="4">
    <source>
        <dbReference type="Proteomes" id="UP001169760"/>
    </source>
</evidence>
<accession>A0AAW7X4G4</accession>
<keyword evidence="2" id="KW-0547">Nucleotide-binding</keyword>
<sequence>MKPLQKIVILGGGTTGWMCAAMLANSVNTKRINIELVESEQIGTIGVGESTVPPFMDMLASLGIDEVEFIQATQATFKLGIQFKDWLKKGETFFHPFGRAEAGMDELSLYHLWLRAQLSGDTFSRFLDFSPNSVMAQQKRFAPYKAVPGTLLADSRYALHLDAGLVAKYLRNFAQQKGVKRTEGKVEKVNTSTDTAPRILSLQLESGQTISGDFFIDCSGFRAVLIGDALQSSFTDWSTYLPCNRAVIVQSEALPQLPPYTKATAQSAGWQWRIPLQHRTGNGYVYASKYISDEQATQTLLSNIQGKTLTEPRIIPFTTGMRKQAWKANCIGVGLAAGFIEPLESTAIHLAMRGIAEFLQQFPHNDCNPALINEYNARLQQDYEEIRDFIILHYAATERNDSDFWAYCKNVEWPASLVQTVEYFKARGDVPRKLAPLFESTSWRSLCEGMNIRPSAYSAFIENVDYKASKQHMQNYKQQLVSLVNQIPTHKAFIEQNCASSSK</sequence>
<dbReference type="InterPro" id="IPR050816">
    <property type="entry name" value="Flavin-dep_Halogenase_NPB"/>
</dbReference>